<reference evidence="3 4" key="1">
    <citation type="submission" date="2019-04" db="EMBL/GenBank/DDBJ databases">
        <authorList>
            <person name="Embree M."/>
            <person name="Gaffney J.R."/>
        </authorList>
    </citation>
    <scope>NUCLEOTIDE SEQUENCE [LARGE SCALE GENOMIC DNA]</scope>
    <source>
        <strain evidence="3 4">JE7A12</strain>
    </source>
</reference>
<dbReference type="InterPro" id="IPR036986">
    <property type="entry name" value="S4_RNA-bd_sf"/>
</dbReference>
<dbReference type="GO" id="GO:0003723">
    <property type="term" value="F:RNA binding"/>
    <property type="evidence" value="ECO:0007669"/>
    <property type="project" value="UniProtKB-KW"/>
</dbReference>
<evidence type="ECO:0000259" key="2">
    <source>
        <dbReference type="SMART" id="SM00363"/>
    </source>
</evidence>
<dbReference type="Pfam" id="PF13275">
    <property type="entry name" value="S4_2"/>
    <property type="match status" value="1"/>
</dbReference>
<dbReference type="PROSITE" id="PS50889">
    <property type="entry name" value="S4"/>
    <property type="match status" value="1"/>
</dbReference>
<name>A0A4P8XW94_9FIRM</name>
<keyword evidence="4" id="KW-1185">Reference proteome</keyword>
<dbReference type="InterPro" id="IPR002942">
    <property type="entry name" value="S4_RNA-bd"/>
</dbReference>
<dbReference type="EMBL" id="CP039381">
    <property type="protein sequence ID" value="QCT06714.1"/>
    <property type="molecule type" value="Genomic_DNA"/>
</dbReference>
<dbReference type="Gene3D" id="3.10.290.10">
    <property type="entry name" value="RNA-binding S4 domain"/>
    <property type="match status" value="1"/>
</dbReference>
<dbReference type="CDD" id="cd00165">
    <property type="entry name" value="S4"/>
    <property type="match status" value="1"/>
</dbReference>
<dbReference type="KEGG" id="ruj:E5Z56_04740"/>
<evidence type="ECO:0000313" key="4">
    <source>
        <dbReference type="Proteomes" id="UP000301475"/>
    </source>
</evidence>
<dbReference type="SMART" id="SM00363">
    <property type="entry name" value="S4"/>
    <property type="match status" value="1"/>
</dbReference>
<accession>A0A4P8XW94</accession>
<evidence type="ECO:0000256" key="1">
    <source>
        <dbReference type="PROSITE-ProRule" id="PRU00182"/>
    </source>
</evidence>
<protein>
    <submittedName>
        <fullName evidence="3">RNA-binding S4 domain-containing protein</fullName>
    </submittedName>
</protein>
<dbReference type="RefSeq" id="WP_138156765.1">
    <property type="nucleotide sequence ID" value="NZ_CP039381.1"/>
</dbReference>
<proteinExistence type="predicted"/>
<dbReference type="SUPFAM" id="SSF55174">
    <property type="entry name" value="Alpha-L RNA-binding motif"/>
    <property type="match status" value="1"/>
</dbReference>
<dbReference type="OrthoDB" id="9811532at2"/>
<feature type="domain" description="RNA-binding S4" evidence="2">
    <location>
        <begin position="13"/>
        <end position="71"/>
    </location>
</feature>
<dbReference type="Proteomes" id="UP000301475">
    <property type="component" value="Chromosome"/>
</dbReference>
<organism evidence="3 4">
    <name type="scientific">Ruminococcus bovis</name>
    <dbReference type="NCBI Taxonomy" id="2564099"/>
    <lineage>
        <taxon>Bacteria</taxon>
        <taxon>Bacillati</taxon>
        <taxon>Bacillota</taxon>
        <taxon>Clostridia</taxon>
        <taxon>Eubacteriales</taxon>
        <taxon>Oscillospiraceae</taxon>
        <taxon>Ruminococcus</taxon>
    </lineage>
</organism>
<keyword evidence="1" id="KW-0694">RNA-binding</keyword>
<evidence type="ECO:0000313" key="3">
    <source>
        <dbReference type="EMBL" id="QCT06714.1"/>
    </source>
</evidence>
<dbReference type="AlphaFoldDB" id="A0A4P8XW94"/>
<gene>
    <name evidence="3" type="ORF">E5Z56_04740</name>
</gene>
<sequence>MEKQIIFIDTEFIKLQDLLKFAGLVETGGQAKILIQDGFVTVNGEICTMRGKKIRNGDRVTLDDDILEVRQS</sequence>